<dbReference type="Pfam" id="PF00753">
    <property type="entry name" value="Lactamase_B"/>
    <property type="match status" value="1"/>
</dbReference>
<dbReference type="Gene3D" id="3.60.15.10">
    <property type="entry name" value="Ribonuclease Z/Hydroxyacylglutathione hydrolase-like"/>
    <property type="match status" value="1"/>
</dbReference>
<accession>A0A243Q873</accession>
<dbReference type="InterPro" id="IPR036388">
    <property type="entry name" value="WH-like_DNA-bd_sf"/>
</dbReference>
<dbReference type="STRING" id="417102.CA982_16395"/>
<comment type="caution">
    <text evidence="3">The sequence shown here is derived from an EMBL/GenBank/DDBJ whole genome shotgun (WGS) entry which is preliminary data.</text>
</comment>
<keyword evidence="3" id="KW-0378">Hydrolase</keyword>
<dbReference type="SUPFAM" id="SSF56281">
    <property type="entry name" value="Metallo-hydrolase/oxidoreductase"/>
    <property type="match status" value="1"/>
</dbReference>
<gene>
    <name evidence="3" type="ORF">CA982_16395</name>
</gene>
<dbReference type="Proteomes" id="UP000194632">
    <property type="component" value="Unassembled WGS sequence"/>
</dbReference>
<dbReference type="GO" id="GO:0016787">
    <property type="term" value="F:hydrolase activity"/>
    <property type="evidence" value="ECO:0007669"/>
    <property type="project" value="UniProtKB-KW"/>
</dbReference>
<dbReference type="InterPro" id="IPR036866">
    <property type="entry name" value="RibonucZ/Hydroxyglut_hydro"/>
</dbReference>
<dbReference type="SMART" id="SM00849">
    <property type="entry name" value="Lactamase_B"/>
    <property type="match status" value="1"/>
</dbReference>
<proteinExistence type="predicted"/>
<dbReference type="InterPro" id="IPR001279">
    <property type="entry name" value="Metallo-B-lactamas"/>
</dbReference>
<dbReference type="InterPro" id="IPR050662">
    <property type="entry name" value="Sec-metab_biosynth-thioest"/>
</dbReference>
<dbReference type="PANTHER" id="PTHR23131:SF4">
    <property type="entry name" value="METALLO-BETA-LACTAMASE SUPERFAMILY POTEIN"/>
    <property type="match status" value="1"/>
</dbReference>
<sequence length="388" mass="42730">MEGSGRPRRHHARAPDDLVRRRDDHGAADRTDAVTVGSSPTTWLEPGCHPVVDGVHRIPLTLPQDGLRAVNVYVLETDSGIALIDGGWHRPDTHRELTEALATIGHTPADIHDVFVTHIHRDHYTFAVELRRRYGCRVHLGAAEAPGLAEIARVDSNVPESSLREVRRAGARELADTVYALTIAEPFSIDDWEHPDGWLEPGLLPLPGRRIEAVHTPGHTKGHIVFHDHDHRLSFTGDHILPTITPSIGFELGEWEMPLAKFLRSLELLVDDRGHTIAPAHGAVGGQIGARAEALLAHHEHRFSQIVDLLTGRERPLSGHAVAQGLPWTRHNRSLHALDTFNQLIAVCETMAHLDVLVGRADVRVDARDGVEYFSVAGSHRSGSPTPH</sequence>
<dbReference type="OrthoDB" id="2971563at2"/>
<feature type="domain" description="Metallo-beta-lactamase" evidence="2">
    <location>
        <begin position="69"/>
        <end position="281"/>
    </location>
</feature>
<evidence type="ECO:0000313" key="3">
    <source>
        <dbReference type="EMBL" id="OUC77654.1"/>
    </source>
</evidence>
<protein>
    <submittedName>
        <fullName evidence="3">MBL fold metallo-hydrolase</fullName>
    </submittedName>
</protein>
<evidence type="ECO:0000256" key="1">
    <source>
        <dbReference type="SAM" id="MobiDB-lite"/>
    </source>
</evidence>
<feature type="compositionally biased region" description="Basic residues" evidence="1">
    <location>
        <begin position="1"/>
        <end position="12"/>
    </location>
</feature>
<dbReference type="EMBL" id="NGFO01000019">
    <property type="protein sequence ID" value="OUC77654.1"/>
    <property type="molecule type" value="Genomic_DNA"/>
</dbReference>
<dbReference type="AlphaFoldDB" id="A0A243Q873"/>
<dbReference type="PANTHER" id="PTHR23131">
    <property type="entry name" value="ENDORIBONUCLEASE LACTB2"/>
    <property type="match status" value="1"/>
</dbReference>
<keyword evidence="4" id="KW-1185">Reference proteome</keyword>
<evidence type="ECO:0000259" key="2">
    <source>
        <dbReference type="SMART" id="SM00849"/>
    </source>
</evidence>
<reference evidence="3 4" key="1">
    <citation type="submission" date="2017-05" db="EMBL/GenBank/DDBJ databases">
        <title>Biotechnological potential of actinobacteria isolated from South African environments.</title>
        <authorList>
            <person name="Le Roes-Hill M."/>
            <person name="Prins A."/>
            <person name="Durrell K.A."/>
        </authorList>
    </citation>
    <scope>NUCLEOTIDE SEQUENCE [LARGE SCALE GENOMIC DNA]</scope>
    <source>
        <strain evidence="3">BS2</strain>
    </source>
</reference>
<name>A0A243Q873_9ACTN</name>
<organism evidence="3 4">
    <name type="scientific">Gordonia lacunae</name>
    <dbReference type="NCBI Taxonomy" id="417102"/>
    <lineage>
        <taxon>Bacteria</taxon>
        <taxon>Bacillati</taxon>
        <taxon>Actinomycetota</taxon>
        <taxon>Actinomycetes</taxon>
        <taxon>Mycobacteriales</taxon>
        <taxon>Gordoniaceae</taxon>
        <taxon>Gordonia</taxon>
    </lineage>
</organism>
<evidence type="ECO:0000313" key="4">
    <source>
        <dbReference type="Proteomes" id="UP000194632"/>
    </source>
</evidence>
<feature type="compositionally biased region" description="Basic and acidic residues" evidence="1">
    <location>
        <begin position="13"/>
        <end position="32"/>
    </location>
</feature>
<feature type="region of interest" description="Disordered" evidence="1">
    <location>
        <begin position="1"/>
        <end position="40"/>
    </location>
</feature>
<dbReference type="Gene3D" id="1.10.10.10">
    <property type="entry name" value="Winged helix-like DNA-binding domain superfamily/Winged helix DNA-binding domain"/>
    <property type="match status" value="1"/>
</dbReference>